<dbReference type="RefSeq" id="WP_373877036.1">
    <property type="nucleotide sequence ID" value="NZ_BRZA01000002.1"/>
</dbReference>
<evidence type="ECO:0000259" key="4">
    <source>
        <dbReference type="PROSITE" id="PS50977"/>
    </source>
</evidence>
<keyword evidence="2 3" id="KW-0238">DNA-binding</keyword>
<keyword evidence="1" id="KW-0678">Repressor</keyword>
<dbReference type="InterPro" id="IPR050624">
    <property type="entry name" value="HTH-type_Tx_Regulator"/>
</dbReference>
<evidence type="ECO:0000313" key="5">
    <source>
        <dbReference type="EMBL" id="GLC88359.1"/>
    </source>
</evidence>
<dbReference type="Pfam" id="PF08359">
    <property type="entry name" value="TetR_C_4"/>
    <property type="match status" value="1"/>
</dbReference>
<dbReference type="InterPro" id="IPR036271">
    <property type="entry name" value="Tet_transcr_reg_TetR-rel_C_sf"/>
</dbReference>
<dbReference type="Proteomes" id="UP001065593">
    <property type="component" value="Unassembled WGS sequence"/>
</dbReference>
<comment type="caution">
    <text evidence="5">The sequence shown here is derived from an EMBL/GenBank/DDBJ whole genome shotgun (WGS) entry which is preliminary data.</text>
</comment>
<dbReference type="InterPro" id="IPR009057">
    <property type="entry name" value="Homeodomain-like_sf"/>
</dbReference>
<dbReference type="PANTHER" id="PTHR43479">
    <property type="entry name" value="ACREF/ENVCD OPERON REPRESSOR-RELATED"/>
    <property type="match status" value="1"/>
</dbReference>
<dbReference type="SUPFAM" id="SSF48498">
    <property type="entry name" value="Tetracyclin repressor-like, C-terminal domain"/>
    <property type="match status" value="1"/>
</dbReference>
<feature type="DNA-binding region" description="H-T-H motif" evidence="3">
    <location>
        <begin position="58"/>
        <end position="77"/>
    </location>
</feature>
<dbReference type="PANTHER" id="PTHR43479:SF11">
    <property type="entry name" value="ACREF_ENVCD OPERON REPRESSOR-RELATED"/>
    <property type="match status" value="1"/>
</dbReference>
<dbReference type="InterPro" id="IPR013570">
    <property type="entry name" value="Tscrpt_reg_YsiA_C"/>
</dbReference>
<keyword evidence="6" id="KW-1185">Reference proteome</keyword>
<dbReference type="InterPro" id="IPR001647">
    <property type="entry name" value="HTH_TetR"/>
</dbReference>
<organism evidence="5 6">
    <name type="scientific">Lysinibacillus piscis</name>
    <dbReference type="NCBI Taxonomy" id="2518931"/>
    <lineage>
        <taxon>Bacteria</taxon>
        <taxon>Bacillati</taxon>
        <taxon>Bacillota</taxon>
        <taxon>Bacilli</taxon>
        <taxon>Bacillales</taxon>
        <taxon>Bacillaceae</taxon>
        <taxon>Lysinibacillus</taxon>
    </lineage>
</organism>
<name>A0ABQ5NJ14_9BACI</name>
<dbReference type="EMBL" id="BRZA01000002">
    <property type="protein sequence ID" value="GLC88359.1"/>
    <property type="molecule type" value="Genomic_DNA"/>
</dbReference>
<dbReference type="SUPFAM" id="SSF46689">
    <property type="entry name" value="Homeodomain-like"/>
    <property type="match status" value="1"/>
</dbReference>
<evidence type="ECO:0000256" key="1">
    <source>
        <dbReference type="ARBA" id="ARBA00022491"/>
    </source>
</evidence>
<dbReference type="Gene3D" id="1.10.10.60">
    <property type="entry name" value="Homeodomain-like"/>
    <property type="match status" value="1"/>
</dbReference>
<gene>
    <name evidence="5" type="primary">fadR</name>
    <name evidence="5" type="ORF">LYSBPC_14860</name>
</gene>
<proteinExistence type="predicted"/>
<evidence type="ECO:0000256" key="3">
    <source>
        <dbReference type="PROSITE-ProRule" id="PRU00335"/>
    </source>
</evidence>
<reference evidence="5" key="1">
    <citation type="submission" date="2022-08" db="EMBL/GenBank/DDBJ databases">
        <title>Draft genome sequence of Lysinibacillus sp. strain KH24.</title>
        <authorList>
            <person name="Kanbe H."/>
            <person name="Itoh H."/>
        </authorList>
    </citation>
    <scope>NUCLEOTIDE SEQUENCE</scope>
    <source>
        <strain evidence="5">KH24</strain>
    </source>
</reference>
<dbReference type="Pfam" id="PF00440">
    <property type="entry name" value="TetR_N"/>
    <property type="match status" value="1"/>
</dbReference>
<dbReference type="Gene3D" id="1.10.357.10">
    <property type="entry name" value="Tetracycline Repressor, domain 2"/>
    <property type="match status" value="1"/>
</dbReference>
<evidence type="ECO:0000313" key="6">
    <source>
        <dbReference type="Proteomes" id="UP001065593"/>
    </source>
</evidence>
<sequence>MNDHSYFHIFLVNMSQKYVKCADVLGGDRKVKRDKPKYKQIIDAAVIVIAENGYHQAQVSKIAKQAGVADGTIYLYFKNKEDILISVFNEKMAVFIESLRDIIENGNTSYDKLSKMIANHLTVLATDRYLATVTQLELRQSNKDLRLKINAVLREYLQLLDQILVEGMLSGEFNPTMDVRLARQMVFGTIDEITTSWVMNEYRYDLMEQIPKVQALIMNGIKP</sequence>
<accession>A0ABQ5NJ14</accession>
<evidence type="ECO:0000256" key="2">
    <source>
        <dbReference type="ARBA" id="ARBA00023125"/>
    </source>
</evidence>
<protein>
    <submittedName>
        <fullName evidence="5">Fatty acid metabolism regulator protein</fullName>
    </submittedName>
</protein>
<dbReference type="PRINTS" id="PR00455">
    <property type="entry name" value="HTHTETR"/>
</dbReference>
<feature type="domain" description="HTH tetR-type" evidence="4">
    <location>
        <begin position="35"/>
        <end position="95"/>
    </location>
</feature>
<dbReference type="PROSITE" id="PS50977">
    <property type="entry name" value="HTH_TETR_2"/>
    <property type="match status" value="1"/>
</dbReference>